<feature type="compositionally biased region" description="Low complexity" evidence="1">
    <location>
        <begin position="315"/>
        <end position="344"/>
    </location>
</feature>
<evidence type="ECO:0000256" key="1">
    <source>
        <dbReference type="SAM" id="MobiDB-lite"/>
    </source>
</evidence>
<feature type="region of interest" description="Disordered" evidence="1">
    <location>
        <begin position="382"/>
        <end position="449"/>
    </location>
</feature>
<accession>A0A4S4LHI1</accession>
<protein>
    <recommendedName>
        <fullName evidence="2">BRCT domain-containing protein</fullName>
    </recommendedName>
</protein>
<dbReference type="PROSITE" id="PS50172">
    <property type="entry name" value="BRCT"/>
    <property type="match status" value="1"/>
</dbReference>
<feature type="compositionally biased region" description="Polar residues" evidence="1">
    <location>
        <begin position="212"/>
        <end position="229"/>
    </location>
</feature>
<feature type="compositionally biased region" description="Basic and acidic residues" evidence="1">
    <location>
        <begin position="845"/>
        <end position="855"/>
    </location>
</feature>
<gene>
    <name evidence="3" type="ORF">EW145_g816</name>
</gene>
<sequence length="855" mass="94383">MSSSQSKSQIFVAPEGSPLPVFVESNGVSENRPRLIRTLRSHGATICSDVSLARIILVEPDSSEGRQFVRDWGLDPGKVILEVAWIQRCIDANRALLEDDGWAGCGNLDGTPLPGDVIDEEDQDPSHSPASSRRSAQKRSAHPWTSNIVSTSGSIPSSLPTPRQTPIERVSSQSEGYAENSHVASTLQRIPTPPSTSSSGSYTTRTPEPPFAQTQQLPPSFSPSMQTNPSMALSPYDAAIIGPPQFPNFQFTSQAMQSLLMSNPELMTAAMGMVMHGMAQPANGTQSWPGQSQAPGQQFMPPPSMFPPIQNQPMQPPQNMNGHLFSSPRQSQPQPLMSMSPQQMNSHYSQASMMPLQDHEFSPSIDHGPSFGCPSRTASPFSRFAISESPPPSTTAAAKKSIFSQKGKKRSHDSSGATGSSKSSRQRSRSPSASSSRRLQKKHVPSTSEFVTKDRSFPVGIFTTEDGSPMKFFLQVQIRNRIDLVHQVKKNGGKITPEMVDADYIILAPFTPHNQKIVDQWLKVVKDLGRSALRPSFIEACLEEKAIVEDCDFRFEPAKKRKKSTSKRKSSGQDSIEEVSLVSTKSSNSDKRFRSPTPPMGKIKLLSGGRHAFTPEEKAYALKYAAYLFRKKPEATFNLLGSDIARRVTTHPTASWINVLYAYRNEIEKLRSKVLSEKRDSAGKALTGTHNLANKVLPETRDVDEKVLPETRGLADKVGETEESEVEEVLLKAMDVDDTQAMVSSERRFGGKVTQTQNGKEELPQSVEADFKTIIDYFANPPEGLSEDEQLWAEIEKKYKCLTAATWQDFYKSHMDDVNQRLRKALNLPEPEVDQEDSPIEVSEAEAKATETSKR</sequence>
<dbReference type="AlphaFoldDB" id="A0A4S4LHI1"/>
<comment type="caution">
    <text evidence="3">The sequence shown here is derived from an EMBL/GenBank/DDBJ whole genome shotgun (WGS) entry which is preliminary data.</text>
</comment>
<feature type="region of interest" description="Disordered" evidence="1">
    <location>
        <begin position="827"/>
        <end position="855"/>
    </location>
</feature>
<feature type="compositionally biased region" description="Low complexity" evidence="1">
    <location>
        <begin position="414"/>
        <end position="437"/>
    </location>
</feature>
<evidence type="ECO:0000313" key="4">
    <source>
        <dbReference type="Proteomes" id="UP000308199"/>
    </source>
</evidence>
<keyword evidence="4" id="KW-1185">Reference proteome</keyword>
<evidence type="ECO:0000259" key="2">
    <source>
        <dbReference type="PROSITE" id="PS50172"/>
    </source>
</evidence>
<dbReference type="EMBL" id="SGPK01000018">
    <property type="protein sequence ID" value="THH11217.1"/>
    <property type="molecule type" value="Genomic_DNA"/>
</dbReference>
<feature type="domain" description="BRCT" evidence="2">
    <location>
        <begin position="21"/>
        <end position="100"/>
    </location>
</feature>
<dbReference type="InterPro" id="IPR001357">
    <property type="entry name" value="BRCT_dom"/>
</dbReference>
<dbReference type="OrthoDB" id="3267102at2759"/>
<reference evidence="3 4" key="1">
    <citation type="submission" date="2019-02" db="EMBL/GenBank/DDBJ databases">
        <title>Genome sequencing of the rare red list fungi Phellinidium pouzarii.</title>
        <authorList>
            <person name="Buettner E."/>
            <person name="Kellner H."/>
        </authorList>
    </citation>
    <scope>NUCLEOTIDE SEQUENCE [LARGE SCALE GENOMIC DNA]</scope>
    <source>
        <strain evidence="3 4">DSM 108285</strain>
    </source>
</reference>
<feature type="region of interest" description="Disordered" evidence="1">
    <location>
        <begin position="315"/>
        <end position="345"/>
    </location>
</feature>
<feature type="compositionally biased region" description="Low complexity" evidence="1">
    <location>
        <begin position="195"/>
        <end position="206"/>
    </location>
</feature>
<organism evidence="3 4">
    <name type="scientific">Phellinidium pouzarii</name>
    <dbReference type="NCBI Taxonomy" id="167371"/>
    <lineage>
        <taxon>Eukaryota</taxon>
        <taxon>Fungi</taxon>
        <taxon>Dikarya</taxon>
        <taxon>Basidiomycota</taxon>
        <taxon>Agaricomycotina</taxon>
        <taxon>Agaricomycetes</taxon>
        <taxon>Hymenochaetales</taxon>
        <taxon>Hymenochaetaceae</taxon>
        <taxon>Phellinidium</taxon>
    </lineage>
</organism>
<feature type="region of interest" description="Disordered" evidence="1">
    <location>
        <begin position="112"/>
        <end position="229"/>
    </location>
</feature>
<feature type="compositionally biased region" description="Basic residues" evidence="1">
    <location>
        <begin position="559"/>
        <end position="570"/>
    </location>
</feature>
<name>A0A4S4LHI1_9AGAM</name>
<evidence type="ECO:0000313" key="3">
    <source>
        <dbReference type="EMBL" id="THH11217.1"/>
    </source>
</evidence>
<proteinExistence type="predicted"/>
<feature type="compositionally biased region" description="Polar residues" evidence="1">
    <location>
        <begin position="143"/>
        <end position="175"/>
    </location>
</feature>
<feature type="region of interest" description="Disordered" evidence="1">
    <location>
        <begin position="559"/>
        <end position="603"/>
    </location>
</feature>
<dbReference type="Proteomes" id="UP000308199">
    <property type="component" value="Unassembled WGS sequence"/>
</dbReference>